<keyword evidence="2" id="KW-1185">Reference proteome</keyword>
<protein>
    <submittedName>
        <fullName evidence="1">Uncharacterized protein</fullName>
    </submittedName>
</protein>
<evidence type="ECO:0000313" key="2">
    <source>
        <dbReference type="Proteomes" id="UP000311605"/>
    </source>
</evidence>
<reference evidence="1 2" key="1">
    <citation type="submission" date="2019-06" db="EMBL/GenBank/DDBJ databases">
        <title>The draft genome of Rhizobium smilacinae PTYR-5.</title>
        <authorList>
            <person name="Liu L."/>
            <person name="Li L."/>
            <person name="Zhang X."/>
        </authorList>
    </citation>
    <scope>NUCLEOTIDE SEQUENCE [LARGE SCALE GENOMIC DNA]</scope>
    <source>
        <strain evidence="1 2">PTYR-5</strain>
    </source>
</reference>
<proteinExistence type="predicted"/>
<gene>
    <name evidence="1" type="ORF">FHP24_21700</name>
</gene>
<organism evidence="1 2">
    <name type="scientific">Aliirhizobium smilacinae</name>
    <dbReference type="NCBI Taxonomy" id="1395944"/>
    <lineage>
        <taxon>Bacteria</taxon>
        <taxon>Pseudomonadati</taxon>
        <taxon>Pseudomonadota</taxon>
        <taxon>Alphaproteobacteria</taxon>
        <taxon>Hyphomicrobiales</taxon>
        <taxon>Rhizobiaceae</taxon>
        <taxon>Aliirhizobium</taxon>
    </lineage>
</organism>
<dbReference type="EMBL" id="VDMN01000005">
    <property type="protein sequence ID" value="TNM61866.1"/>
    <property type="molecule type" value="Genomic_DNA"/>
</dbReference>
<dbReference type="Proteomes" id="UP000311605">
    <property type="component" value="Unassembled WGS sequence"/>
</dbReference>
<dbReference type="RefSeq" id="WP_139678313.1">
    <property type="nucleotide sequence ID" value="NZ_VDMN01000005.1"/>
</dbReference>
<accession>A0A5C4XEI7</accession>
<dbReference type="OrthoDB" id="8317962at2"/>
<sequence length="601" mass="66003">MCRRLTLQSNSARAGNIRPVGYRPAGAEELLLAETVKQWNGTYLWAPASASTDTVTRFGDEMRAVFGEIPEGDCSDDAATIVPVQIDGNIVDLKPNLGKDGHPLEFEHRDPAGNFVKWTADIFQCDKPSLAGSASYCGINSRLTRRESGPVEWLFFCRKSGPGGEVQPTPYWQRSNPKFALFGVIGYNRLTGEIAFFDGRKDRGEFDWSTRFAPPGGRSYADHEGRTAAEALYDPTFQIECSACHDNKGPYVITPSIQQARVGFAGTHDLTKAAFSLGTLLPSLPRNRSTPFRVIGSGYTATHRVALSRAMTIRDPTGNCTGCHTLTTQVTGQRFAADAVGLAPSIQQPDRSQYLQLLAEQRKLREIDTHRTQWASRSGEGRIHPWMVPIEGNDLAGFASEISSSDWEILSNCLWNAGGAECDYRPLYTSCPKPGAADGDTSEPSGLTARVLPLTVAEVNGYRLLRLTWKYLNGYGSIPQRDDVRFDVAVKSVEIPAAGGTALYESYPSIEEVTGNGFVDLVGEIGTSGTSILVRNLSYLGHAKFTDPVPSADPRHFQLDLPGRCNRRYLVRIAPKRYCFDQQVLAYGPKDYLTYVDVRCG</sequence>
<comment type="caution">
    <text evidence="1">The sequence shown here is derived from an EMBL/GenBank/DDBJ whole genome shotgun (WGS) entry which is preliminary data.</text>
</comment>
<dbReference type="AlphaFoldDB" id="A0A5C4XEI7"/>
<evidence type="ECO:0000313" key="1">
    <source>
        <dbReference type="EMBL" id="TNM61866.1"/>
    </source>
</evidence>
<name>A0A5C4XEI7_9HYPH</name>